<keyword evidence="2" id="KW-1185">Reference proteome</keyword>
<dbReference type="HOGENOM" id="CLU_083800_0_0_2"/>
<dbReference type="STRING" id="880724.Metig_0377"/>
<sequence length="225" mass="25890">MKPKYALRKDMVAEFTLNKSFNTYRGRVIKADFNGPLEGVVMVNKKEHVYFYPLRALHMIRPLNCIPTNVVPKTSLPTNPKNVHVKEALSRIVGRTLKVCYKNPKTSYLGRLLGFTRGVFSWTLALEIHGETVLLINPSYISYYGTKWILPKNNAPFKPPKLMNLTKTTNYLKRCLLDEVKLEPNYPRINIEDKVYLYPYGIVSNDKILADHVATLLKEQGFIID</sequence>
<gene>
    <name evidence="1" type="ordered locus">Metig_0377</name>
</gene>
<dbReference type="Proteomes" id="UP000009227">
    <property type="component" value="Chromosome"/>
</dbReference>
<dbReference type="GeneID" id="10643214"/>
<dbReference type="KEGG" id="mig:Metig_0377"/>
<name>F6BB48_METIK</name>
<protein>
    <submittedName>
        <fullName evidence="1">Uncharacterized protein</fullName>
    </submittedName>
</protein>
<proteinExistence type="predicted"/>
<evidence type="ECO:0000313" key="1">
    <source>
        <dbReference type="EMBL" id="AEF95933.1"/>
    </source>
</evidence>
<reference evidence="1 2" key="1">
    <citation type="submission" date="2011-05" db="EMBL/GenBank/DDBJ databases">
        <title>Complete sequence of Methanotorris igneus Kol 5.</title>
        <authorList>
            <consortium name="US DOE Joint Genome Institute"/>
            <person name="Lucas S."/>
            <person name="Han J."/>
            <person name="Lapidus A."/>
            <person name="Cheng J.-F."/>
            <person name="Goodwin L."/>
            <person name="Pitluck S."/>
            <person name="Peters L."/>
            <person name="Mikhailova N."/>
            <person name="Chertkov O."/>
            <person name="Han C."/>
            <person name="Tapia R."/>
            <person name="Land M."/>
            <person name="Hauser L."/>
            <person name="Kyrpides N."/>
            <person name="Ivanova N."/>
            <person name="Pagani I."/>
            <person name="Sieprawska-Lupa M."/>
            <person name="Whitman W."/>
            <person name="Woyke T."/>
        </authorList>
    </citation>
    <scope>NUCLEOTIDE SEQUENCE [LARGE SCALE GENOMIC DNA]</scope>
    <source>
        <strain evidence="2">DSM 5666 / JCM 11834 / Kol 5</strain>
    </source>
</reference>
<dbReference type="OrthoDB" id="59181at2157"/>
<dbReference type="EMBL" id="CP002737">
    <property type="protein sequence ID" value="AEF95933.1"/>
    <property type="molecule type" value="Genomic_DNA"/>
</dbReference>
<accession>F6BB48</accession>
<evidence type="ECO:0000313" key="2">
    <source>
        <dbReference type="Proteomes" id="UP000009227"/>
    </source>
</evidence>
<dbReference type="RefSeq" id="WP_013798542.1">
    <property type="nucleotide sequence ID" value="NC_015562.1"/>
</dbReference>
<organism evidence="2">
    <name type="scientific">Methanotorris igneus (strain DSM 5666 / JCM 11834 / Kol 5)</name>
    <dbReference type="NCBI Taxonomy" id="880724"/>
    <lineage>
        <taxon>Archaea</taxon>
        <taxon>Methanobacteriati</taxon>
        <taxon>Methanobacteriota</taxon>
        <taxon>Methanomada group</taxon>
        <taxon>Methanococci</taxon>
        <taxon>Methanococcales</taxon>
        <taxon>Methanocaldococcaceae</taxon>
        <taxon>Methanotorris</taxon>
    </lineage>
</organism>
<dbReference type="AlphaFoldDB" id="F6BB48"/>